<dbReference type="InterPro" id="IPR000644">
    <property type="entry name" value="CBS_dom"/>
</dbReference>
<name>A0A9E7ECP5_9LILI</name>
<evidence type="ECO:0000259" key="3">
    <source>
        <dbReference type="PROSITE" id="PS51371"/>
    </source>
</evidence>
<dbReference type="InterPro" id="IPR046342">
    <property type="entry name" value="CBS_dom_sf"/>
</dbReference>
<keyword evidence="5" id="KW-1185">Reference proteome</keyword>
<dbReference type="PROSITE" id="PS51371">
    <property type="entry name" value="CBS"/>
    <property type="match status" value="1"/>
</dbReference>
<dbReference type="SMART" id="SM00116">
    <property type="entry name" value="CBS"/>
    <property type="match status" value="1"/>
</dbReference>
<dbReference type="InterPro" id="IPR051257">
    <property type="entry name" value="Diverse_CBS-Domain"/>
</dbReference>
<gene>
    <name evidence="4" type="ORF">MUK42_34080</name>
</gene>
<dbReference type="PANTHER" id="PTHR43080:SF29">
    <property type="entry name" value="OS02G0818000 PROTEIN"/>
    <property type="match status" value="1"/>
</dbReference>
<evidence type="ECO:0000256" key="1">
    <source>
        <dbReference type="ARBA" id="ARBA00023122"/>
    </source>
</evidence>
<evidence type="ECO:0000256" key="2">
    <source>
        <dbReference type="PROSITE-ProRule" id="PRU00703"/>
    </source>
</evidence>
<dbReference type="PANTHER" id="PTHR43080">
    <property type="entry name" value="CBS DOMAIN-CONTAINING PROTEIN CBSX3, MITOCHONDRIAL"/>
    <property type="match status" value="1"/>
</dbReference>
<evidence type="ECO:0000313" key="5">
    <source>
        <dbReference type="Proteomes" id="UP001055439"/>
    </source>
</evidence>
<keyword evidence="1 2" id="KW-0129">CBS domain</keyword>
<dbReference type="Gene3D" id="3.10.580.10">
    <property type="entry name" value="CBS-domain"/>
    <property type="match status" value="2"/>
</dbReference>
<proteinExistence type="predicted"/>
<protein>
    <submittedName>
        <fullName evidence="4">CBS domain</fullName>
    </submittedName>
</protein>
<sequence length="215" mass="23473">MACRTILLQLPSVGAKTPFSSTGGSMHCNHRNSTRGAKMRPSVFSTREDLRPRLDEYPEGIISGEWTENFSLLSYDDLRAYLQSQVTVHKQVGPSSPLGEVMSTTIVTAMAGQMLEEIDHHFEFVSALPVVDGELRCVGVISRHDRAEASLAKTKVGEVMSSPAITLAPEKTVTDAAALMLKKKIHRIPIVNEAGQVIGIVTRTDILEALEAMEE</sequence>
<organism evidence="4 5">
    <name type="scientific">Musa troglodytarum</name>
    <name type="common">fe'i banana</name>
    <dbReference type="NCBI Taxonomy" id="320322"/>
    <lineage>
        <taxon>Eukaryota</taxon>
        <taxon>Viridiplantae</taxon>
        <taxon>Streptophyta</taxon>
        <taxon>Embryophyta</taxon>
        <taxon>Tracheophyta</taxon>
        <taxon>Spermatophyta</taxon>
        <taxon>Magnoliopsida</taxon>
        <taxon>Liliopsida</taxon>
        <taxon>Zingiberales</taxon>
        <taxon>Musaceae</taxon>
        <taxon>Musa</taxon>
    </lineage>
</organism>
<dbReference type="Pfam" id="PF00571">
    <property type="entry name" value="CBS"/>
    <property type="match status" value="2"/>
</dbReference>
<accession>A0A9E7ECP5</accession>
<dbReference type="SUPFAM" id="SSF54631">
    <property type="entry name" value="CBS-domain pair"/>
    <property type="match status" value="1"/>
</dbReference>
<dbReference type="AlphaFoldDB" id="A0A9E7ECP5"/>
<feature type="domain" description="CBS" evidence="3">
    <location>
        <begin position="160"/>
        <end position="215"/>
    </location>
</feature>
<dbReference type="EMBL" id="CP097502">
    <property type="protein sequence ID" value="URD74860.1"/>
    <property type="molecule type" value="Genomic_DNA"/>
</dbReference>
<reference evidence="4" key="1">
    <citation type="submission" date="2022-05" db="EMBL/GenBank/DDBJ databases">
        <title>The Musa troglodytarum L. genome provides insights into the mechanism of non-climacteric behaviour and enrichment of carotenoids.</title>
        <authorList>
            <person name="Wang J."/>
        </authorList>
    </citation>
    <scope>NUCLEOTIDE SEQUENCE</scope>
    <source>
        <tissue evidence="4">Leaf</tissue>
    </source>
</reference>
<evidence type="ECO:0000313" key="4">
    <source>
        <dbReference type="EMBL" id="URD74860.1"/>
    </source>
</evidence>
<dbReference type="Proteomes" id="UP001055439">
    <property type="component" value="Chromosome 1"/>
</dbReference>
<dbReference type="OrthoDB" id="418595at2759"/>